<dbReference type="CDD" id="cd06261">
    <property type="entry name" value="TM_PBP2"/>
    <property type="match status" value="1"/>
</dbReference>
<organism evidence="9 10">
    <name type="scientific">Fimbriimonas ginsengisoli Gsoil 348</name>
    <dbReference type="NCBI Taxonomy" id="661478"/>
    <lineage>
        <taxon>Bacteria</taxon>
        <taxon>Bacillati</taxon>
        <taxon>Armatimonadota</taxon>
        <taxon>Fimbriimonadia</taxon>
        <taxon>Fimbriimonadales</taxon>
        <taxon>Fimbriimonadaceae</taxon>
        <taxon>Fimbriimonas</taxon>
    </lineage>
</organism>
<keyword evidence="2 7" id="KW-0813">Transport</keyword>
<dbReference type="AlphaFoldDB" id="A0A068NUV6"/>
<reference evidence="9" key="2">
    <citation type="submission" date="2014-01" db="EMBL/GenBank/DDBJ databases">
        <authorList>
            <person name="Hu Z.-Y."/>
            <person name="Wang Y.-Z."/>
            <person name="Im W.-T."/>
            <person name="Wang S.-Y."/>
            <person name="Zhao G.-P."/>
            <person name="Zheng H.-J."/>
            <person name="Quan Z.-X."/>
        </authorList>
    </citation>
    <scope>NUCLEOTIDE SEQUENCE</scope>
    <source>
        <strain evidence="9">Gsoil 348</strain>
    </source>
</reference>
<evidence type="ECO:0000256" key="1">
    <source>
        <dbReference type="ARBA" id="ARBA00004651"/>
    </source>
</evidence>
<feature type="transmembrane region" description="Helical" evidence="7">
    <location>
        <begin position="238"/>
        <end position="259"/>
    </location>
</feature>
<dbReference type="Pfam" id="PF00528">
    <property type="entry name" value="BPD_transp_1"/>
    <property type="match status" value="1"/>
</dbReference>
<dbReference type="Gene3D" id="1.10.3720.10">
    <property type="entry name" value="MetI-like"/>
    <property type="match status" value="1"/>
</dbReference>
<dbReference type="HOGENOM" id="CLU_016047_1_1_0"/>
<protein>
    <submittedName>
        <fullName evidence="9">N-Acetyl-D-glucosamine ABC transport system, permease protein 2</fullName>
    </submittedName>
</protein>
<dbReference type="Proteomes" id="UP000027982">
    <property type="component" value="Chromosome"/>
</dbReference>
<evidence type="ECO:0000313" key="10">
    <source>
        <dbReference type="Proteomes" id="UP000027982"/>
    </source>
</evidence>
<evidence type="ECO:0000256" key="4">
    <source>
        <dbReference type="ARBA" id="ARBA00022692"/>
    </source>
</evidence>
<keyword evidence="10" id="KW-1185">Reference proteome</keyword>
<dbReference type="PROSITE" id="PS50928">
    <property type="entry name" value="ABC_TM1"/>
    <property type="match status" value="1"/>
</dbReference>
<keyword evidence="5 7" id="KW-1133">Transmembrane helix</keyword>
<reference evidence="9" key="1">
    <citation type="journal article" date="2014" name="PLoS ONE">
        <title>The first complete genome sequence of the class fimbriimonadia in the phylum armatimonadetes.</title>
        <authorList>
            <person name="Hu Z.Y."/>
            <person name="Wang Y.Z."/>
            <person name="Im W.T."/>
            <person name="Wang S.Y."/>
            <person name="Zhao G.P."/>
            <person name="Zheng H.J."/>
            <person name="Quan Z.X."/>
        </authorList>
    </citation>
    <scope>NUCLEOTIDE SEQUENCE [LARGE SCALE GENOMIC DNA]</scope>
    <source>
        <strain evidence="9">Gsoil 348</strain>
    </source>
</reference>
<feature type="transmembrane region" description="Helical" evidence="7">
    <location>
        <begin position="105"/>
        <end position="127"/>
    </location>
</feature>
<evidence type="ECO:0000256" key="7">
    <source>
        <dbReference type="RuleBase" id="RU363032"/>
    </source>
</evidence>
<dbReference type="EMBL" id="CP007139">
    <property type="protein sequence ID" value="AIE87127.1"/>
    <property type="molecule type" value="Genomic_DNA"/>
</dbReference>
<evidence type="ECO:0000256" key="5">
    <source>
        <dbReference type="ARBA" id="ARBA00022989"/>
    </source>
</evidence>
<gene>
    <name evidence="9" type="ORF">OP10G_3759</name>
</gene>
<name>A0A068NUV6_FIMGI</name>
<keyword evidence="3" id="KW-1003">Cell membrane</keyword>
<evidence type="ECO:0000313" key="9">
    <source>
        <dbReference type="EMBL" id="AIE87127.1"/>
    </source>
</evidence>
<accession>A0A068NUV6</accession>
<evidence type="ECO:0000256" key="6">
    <source>
        <dbReference type="ARBA" id="ARBA00023136"/>
    </source>
</evidence>
<keyword evidence="4 7" id="KW-0812">Transmembrane</keyword>
<dbReference type="PANTHER" id="PTHR43744">
    <property type="entry name" value="ABC TRANSPORTER PERMEASE PROTEIN MG189-RELATED-RELATED"/>
    <property type="match status" value="1"/>
</dbReference>
<dbReference type="InterPro" id="IPR000515">
    <property type="entry name" value="MetI-like"/>
</dbReference>
<proteinExistence type="inferred from homology"/>
<dbReference type="RefSeq" id="WP_025228951.1">
    <property type="nucleotide sequence ID" value="NZ_CP007139.1"/>
</dbReference>
<dbReference type="eggNOG" id="COG0395">
    <property type="taxonomic scope" value="Bacteria"/>
</dbReference>
<feature type="transmembrane region" description="Helical" evidence="7">
    <location>
        <begin position="139"/>
        <end position="159"/>
    </location>
</feature>
<dbReference type="OrthoDB" id="61122at2"/>
<keyword evidence="6 7" id="KW-0472">Membrane</keyword>
<dbReference type="InterPro" id="IPR035906">
    <property type="entry name" value="MetI-like_sf"/>
</dbReference>
<dbReference type="PANTHER" id="PTHR43744:SF12">
    <property type="entry name" value="ABC TRANSPORTER PERMEASE PROTEIN MG189-RELATED"/>
    <property type="match status" value="1"/>
</dbReference>
<feature type="transmembrane region" description="Helical" evidence="7">
    <location>
        <begin position="69"/>
        <end position="93"/>
    </location>
</feature>
<feature type="transmembrane region" description="Helical" evidence="7">
    <location>
        <begin position="12"/>
        <end position="32"/>
    </location>
</feature>
<feature type="domain" description="ABC transmembrane type-1" evidence="8">
    <location>
        <begin position="70"/>
        <end position="259"/>
    </location>
</feature>
<feature type="transmembrane region" description="Helical" evidence="7">
    <location>
        <begin position="180"/>
        <end position="205"/>
    </location>
</feature>
<dbReference type="STRING" id="661478.OP10G_3759"/>
<dbReference type="KEGG" id="fgi:OP10G_3759"/>
<sequence>MRSVPRQINTAVMSVISLVFLSPVVLMVLTSMKPESEVLNPASAIPKHWTLSNYAHVLGWSEDAPFGRWLLNSFFISSSVTLAVILLSSMAAFAITRLRVPGGNVFLGIVVASMMVPGQLFLVPLYLMLSRLHWLDTPAALIVPATAGGWGVFMLSQFMRAIPEAVEEAALMDGCTPFGLYLNVSLPLCAPAIATLGILTFVGSWNDFLGPLVFMDSVRNYTLPVGIALYQSSYYQDYGLTLATSVLATAPLVLVFMAFQRQIVESMASTGLKD</sequence>
<evidence type="ECO:0000256" key="3">
    <source>
        <dbReference type="ARBA" id="ARBA00022475"/>
    </source>
</evidence>
<dbReference type="GO" id="GO:0055085">
    <property type="term" value="P:transmembrane transport"/>
    <property type="evidence" value="ECO:0007669"/>
    <property type="project" value="InterPro"/>
</dbReference>
<evidence type="ECO:0000256" key="2">
    <source>
        <dbReference type="ARBA" id="ARBA00022448"/>
    </source>
</evidence>
<dbReference type="GO" id="GO:0005886">
    <property type="term" value="C:plasma membrane"/>
    <property type="evidence" value="ECO:0007669"/>
    <property type="project" value="UniProtKB-SubCell"/>
</dbReference>
<comment type="subcellular location">
    <subcellularLocation>
        <location evidence="1 7">Cell membrane</location>
        <topology evidence="1 7">Multi-pass membrane protein</topology>
    </subcellularLocation>
</comment>
<dbReference type="SUPFAM" id="SSF161098">
    <property type="entry name" value="MetI-like"/>
    <property type="match status" value="1"/>
</dbReference>
<comment type="similarity">
    <text evidence="7">Belongs to the binding-protein-dependent transport system permease family.</text>
</comment>
<evidence type="ECO:0000259" key="8">
    <source>
        <dbReference type="PROSITE" id="PS50928"/>
    </source>
</evidence>